<dbReference type="AlphaFoldDB" id="A0A0U5B9E5"/>
<name>A0A0U5B9E5_9MICO</name>
<evidence type="ECO:0000256" key="1">
    <source>
        <dbReference type="SAM" id="MobiDB-lite"/>
    </source>
</evidence>
<dbReference type="PROSITE" id="PS51688">
    <property type="entry name" value="ICA"/>
    <property type="match status" value="1"/>
</dbReference>
<proteinExistence type="predicted"/>
<accession>A0A0U5B9E5</accession>
<dbReference type="Proteomes" id="UP000218965">
    <property type="component" value="Chromosome"/>
</dbReference>
<dbReference type="OrthoDB" id="5073053at2"/>
<feature type="domain" description="Peptidase S74" evidence="2">
    <location>
        <begin position="336"/>
        <end position="434"/>
    </location>
</feature>
<feature type="region of interest" description="Disordered" evidence="1">
    <location>
        <begin position="1"/>
        <end position="25"/>
    </location>
</feature>
<gene>
    <name evidence="3" type="ORF">MalAC0309_1597</name>
</gene>
<protein>
    <recommendedName>
        <fullName evidence="2">Peptidase S74 domain-containing protein</fullName>
    </recommendedName>
</protein>
<reference evidence="4" key="1">
    <citation type="submission" date="2015-12" db="EMBL/GenBank/DDBJ databases">
        <authorList>
            <person name="Shamseldin A."/>
            <person name="Moawad H."/>
            <person name="Abd El-Rahim W.M."/>
            <person name="Sadowsky M.J."/>
        </authorList>
    </citation>
    <scope>NUCLEOTIDE SEQUENCE [LARGE SCALE GENOMIC DNA]</scope>
    <source>
        <strain evidence="4">JAM AC0309</strain>
    </source>
</reference>
<evidence type="ECO:0000313" key="3">
    <source>
        <dbReference type="EMBL" id="BAU32448.1"/>
    </source>
</evidence>
<dbReference type="KEGG" id="malk:MalAC0309_1597"/>
<organism evidence="3 4">
    <name type="scientific">Microcella alkaliphila</name>
    <dbReference type="NCBI Taxonomy" id="279828"/>
    <lineage>
        <taxon>Bacteria</taxon>
        <taxon>Bacillati</taxon>
        <taxon>Actinomycetota</taxon>
        <taxon>Actinomycetes</taxon>
        <taxon>Micrococcales</taxon>
        <taxon>Microbacteriaceae</taxon>
        <taxon>Microcella</taxon>
    </lineage>
</organism>
<reference evidence="3 4" key="2">
    <citation type="submission" date="2016-01" db="EMBL/GenBank/DDBJ databases">
        <title>Microcella alkaliphila JAM AC0309 whole genome shotgun sequence.</title>
        <authorList>
            <person name="Kurata A."/>
            <person name="Hirose Y."/>
            <person name="Kishimoto N."/>
            <person name="Kobayashi T."/>
        </authorList>
    </citation>
    <scope>NUCLEOTIDE SEQUENCE [LARGE SCALE GENOMIC DNA]</scope>
    <source>
        <strain evidence="3 4">JAM AC0309</strain>
    </source>
</reference>
<evidence type="ECO:0000313" key="4">
    <source>
        <dbReference type="Proteomes" id="UP000218965"/>
    </source>
</evidence>
<dbReference type="InterPro" id="IPR030392">
    <property type="entry name" value="S74_ICA"/>
</dbReference>
<sequence length="440" mass="46822">MGITNWPTPPDFDENGQPVPGTGQTTAEQYGQLFSYIIDGVAGTPLDNALRVTGDVGGMFVRVNIDSGDPAFGAIRGQAFVVDAQEQLAITATSGTLRFDLVVARHTLSTRAVTLEVVEGVPGAGEAPTPQSGGGIYEIPLGIVRVAGSAVTINPADVTDVRRFIGRQVGIWGNSNRPAGAVGVFGFNTESGVWEGWNGTTYGPLTPELTWAAITGKPSTFPPAAHTHPWDSITSRPSTFPPAAHTHPWDSITSRPSTFPPAAHTHAAGNITSGTFAKARIPFLNLGDDVGGGTVSGSIGATGNGIFNGAYNNDLGAVTRRAVWMSTNGALGYSSSSKRYKKAIRRAETDPQAILSLEAKYYETRSTKWKDEQDHPPTYIGLIAEDLHDAGLWEFIWYDDKGRPDGIHYELLGIAAIIAARALNDRLTALEQRLAALEER</sequence>
<dbReference type="RefSeq" id="WP_096421638.1">
    <property type="nucleotide sequence ID" value="NZ_AP017315.1"/>
</dbReference>
<evidence type="ECO:0000259" key="2">
    <source>
        <dbReference type="PROSITE" id="PS51688"/>
    </source>
</evidence>
<dbReference type="EMBL" id="AP017315">
    <property type="protein sequence ID" value="BAU32448.1"/>
    <property type="molecule type" value="Genomic_DNA"/>
</dbReference>